<evidence type="ECO:0000313" key="1">
    <source>
        <dbReference type="EMBL" id="SPC75065.1"/>
    </source>
</evidence>
<dbReference type="EMBL" id="OIVN01000143">
    <property type="protein sequence ID" value="SPC75065.1"/>
    <property type="molecule type" value="Genomic_DNA"/>
</dbReference>
<proteinExistence type="predicted"/>
<gene>
    <name evidence="1" type="ORF">FSB_LOCUS2947</name>
</gene>
<dbReference type="AlphaFoldDB" id="A0A2N9EJX1"/>
<organism evidence="1">
    <name type="scientific">Fagus sylvatica</name>
    <name type="common">Beechnut</name>
    <dbReference type="NCBI Taxonomy" id="28930"/>
    <lineage>
        <taxon>Eukaryota</taxon>
        <taxon>Viridiplantae</taxon>
        <taxon>Streptophyta</taxon>
        <taxon>Embryophyta</taxon>
        <taxon>Tracheophyta</taxon>
        <taxon>Spermatophyta</taxon>
        <taxon>Magnoliopsida</taxon>
        <taxon>eudicotyledons</taxon>
        <taxon>Gunneridae</taxon>
        <taxon>Pentapetalae</taxon>
        <taxon>rosids</taxon>
        <taxon>fabids</taxon>
        <taxon>Fagales</taxon>
        <taxon>Fagaceae</taxon>
        <taxon>Fagus</taxon>
    </lineage>
</organism>
<protein>
    <submittedName>
        <fullName evidence="1">Uncharacterized protein</fullName>
    </submittedName>
</protein>
<reference evidence="1" key="1">
    <citation type="submission" date="2018-02" db="EMBL/GenBank/DDBJ databases">
        <authorList>
            <person name="Cohen D.B."/>
            <person name="Kent A.D."/>
        </authorList>
    </citation>
    <scope>NUCLEOTIDE SEQUENCE</scope>
</reference>
<name>A0A2N9EJX1_FAGSY</name>
<accession>A0A2N9EJX1</accession>
<sequence>MQSEPSGSVTSWILSPRQASAESTRIFDELPEASIVSGFYNVVDSLSSPTSVESTRIFDELPEASIVSVSRPTPAISAPLSSLTLLKFNTNNCAPPKLSPPLKFYSSKTLSSIEDLSSPHEGMV</sequence>